<organism evidence="3 5">
    <name type="scientific">Methylacidiphilum kamchatkense Kam1</name>
    <dbReference type="NCBI Taxonomy" id="1202785"/>
    <lineage>
        <taxon>Bacteria</taxon>
        <taxon>Pseudomonadati</taxon>
        <taxon>Verrucomicrobiota</taxon>
        <taxon>Methylacidiphilae</taxon>
        <taxon>Methylacidiphilales</taxon>
        <taxon>Methylacidiphilaceae</taxon>
        <taxon>Methylacidiphilum (ex Ratnadevi et al. 2023)</taxon>
    </lineage>
</organism>
<keyword evidence="3" id="KW-0238">DNA-binding</keyword>
<name>A0A0C1UUJ1_9BACT</name>
<dbReference type="Pfam" id="PF09836">
    <property type="entry name" value="DUF2063"/>
    <property type="match status" value="1"/>
</dbReference>
<evidence type="ECO:0000313" key="5">
    <source>
        <dbReference type="Proteomes" id="UP000315925"/>
    </source>
</evidence>
<evidence type="ECO:0000313" key="2">
    <source>
        <dbReference type="EMBL" id="KIE59438.1"/>
    </source>
</evidence>
<dbReference type="GO" id="GO:0003677">
    <property type="term" value="F:DNA binding"/>
    <property type="evidence" value="ECO:0007669"/>
    <property type="project" value="UniProtKB-KW"/>
</dbReference>
<dbReference type="EMBL" id="JQNX01000001">
    <property type="protein sequence ID" value="KIE59438.1"/>
    <property type="molecule type" value="Genomic_DNA"/>
</dbReference>
<gene>
    <name evidence="2" type="ORF">A946_01785</name>
    <name evidence="3" type="ORF">kam1_1346</name>
</gene>
<evidence type="ECO:0000313" key="4">
    <source>
        <dbReference type="Proteomes" id="UP000031594"/>
    </source>
</evidence>
<sequence length="313" mass="36642">MPINLQSLDAENPESLRKLQRLVLTWIRRPLNSKDRIRKRAEDGKSMEALAQEVFAPSRTMTSLERLEVYNQQYWFKMLEAFYQDFSGLSYLIGKRRFRKLLEAYLEKYPPRSARLGDIGSELEAFLKENPDFLGATIQEAAIDMVRLERALFRAIDAPAYPPLSSRDIMEVKPEALRISLQPHMSLLELQFAIEDFLLSGLDKSGMGTSEKGIVDRRKHPVKKLKRPFALERQKHWVVVHRFRNVPYIKPVEYPVFCFLSLLDKGHTLYEACEAFETSKEKGEENFSELELLQRAQEFMVLGWFCRYRENVL</sequence>
<proteinExistence type="predicted"/>
<dbReference type="OrthoDB" id="192286at2"/>
<reference evidence="5" key="3">
    <citation type="submission" date="2019-03" db="EMBL/GenBank/DDBJ databases">
        <title>Complete genome of Methylacidiphilum kamchatkense Kam1.</title>
        <authorList>
            <person name="Kruse T."/>
            <person name="Murarilal Ratnadevi C."/>
            <person name="Erikstad H.-A."/>
            <person name="Birkeland N.-K."/>
        </authorList>
    </citation>
    <scope>NUCLEOTIDE SEQUENCE [LARGE SCALE GENOMIC DNA]</scope>
    <source>
        <strain evidence="5">kam1</strain>
    </source>
</reference>
<dbReference type="RefSeq" id="WP_039720695.1">
    <property type="nucleotide sequence ID" value="NZ_CP037899.1"/>
</dbReference>
<dbReference type="Proteomes" id="UP000031594">
    <property type="component" value="Unassembled WGS sequence"/>
</dbReference>
<reference evidence="3" key="2">
    <citation type="journal article" date="2019" name="BMC Genomics">
        <title>Complete genome sequence analysis of the thermoacidophilic verrucomicrobial methanotroph 'Candidatus Methylacidiphilum kamchatkense' strain Kam1 and comparison with its closest relatives.</title>
        <authorList>
            <person name="Kruse T."/>
            <person name="Ratnadevi C.M."/>
            <person name="Erikstad H.A."/>
            <person name="Birkeland N.K."/>
        </authorList>
    </citation>
    <scope>NUCLEOTIDE SEQUENCE</scope>
    <source>
        <strain evidence="3">Kam1</strain>
    </source>
</reference>
<dbReference type="AlphaFoldDB" id="A0A0C1UUJ1"/>
<dbReference type="EMBL" id="CP037899">
    <property type="protein sequence ID" value="QDQ42571.1"/>
    <property type="molecule type" value="Genomic_DNA"/>
</dbReference>
<evidence type="ECO:0000259" key="1">
    <source>
        <dbReference type="Pfam" id="PF09836"/>
    </source>
</evidence>
<protein>
    <submittedName>
        <fullName evidence="3">Putative DNA-binding protein</fullName>
    </submittedName>
</protein>
<evidence type="ECO:0000313" key="3">
    <source>
        <dbReference type="EMBL" id="QDQ42571.1"/>
    </source>
</evidence>
<dbReference type="KEGG" id="mkc:kam1_1346"/>
<dbReference type="STRING" id="1202785.A946_01785"/>
<accession>A0A0C1UUJ1</accession>
<dbReference type="InterPro" id="IPR018640">
    <property type="entry name" value="DUF2063"/>
</dbReference>
<keyword evidence="4" id="KW-1185">Reference proteome</keyword>
<dbReference type="Proteomes" id="UP000315925">
    <property type="component" value="Chromosome"/>
</dbReference>
<feature type="domain" description="Putative DNA-binding" evidence="1">
    <location>
        <begin position="48"/>
        <end position="127"/>
    </location>
</feature>
<reference evidence="2 4" key="1">
    <citation type="submission" date="2014-08" db="EMBL/GenBank/DDBJ databases">
        <title>Methylacidiphilum kamchatkense strain Kam1 draft genome sequence.</title>
        <authorList>
            <person name="Birkeland N.-K."/>
            <person name="Erikstad H.A."/>
        </authorList>
    </citation>
    <scope>NUCLEOTIDE SEQUENCE [LARGE SCALE GENOMIC DNA]</scope>
    <source>
        <strain evidence="2 4">Kam1</strain>
    </source>
</reference>